<protein>
    <submittedName>
        <fullName evidence="1">Nucleotidyltransferase domain-containing protein</fullName>
    </submittedName>
</protein>
<gene>
    <name evidence="1" type="ORF">FHP25_15615</name>
</gene>
<comment type="caution">
    <text evidence="1">The sequence shown here is derived from an EMBL/GenBank/DDBJ whole genome shotgun (WGS) entry which is preliminary data.</text>
</comment>
<accession>A0A5C8PM58</accession>
<organism evidence="1 2">
    <name type="scientific">Vineibacter terrae</name>
    <dbReference type="NCBI Taxonomy" id="2586908"/>
    <lineage>
        <taxon>Bacteria</taxon>
        <taxon>Pseudomonadati</taxon>
        <taxon>Pseudomonadota</taxon>
        <taxon>Alphaproteobacteria</taxon>
        <taxon>Hyphomicrobiales</taxon>
        <taxon>Vineibacter</taxon>
    </lineage>
</organism>
<keyword evidence="1" id="KW-0808">Transferase</keyword>
<dbReference type="InterPro" id="IPR018775">
    <property type="entry name" value="RlaP"/>
</dbReference>
<reference evidence="1 2" key="1">
    <citation type="submission" date="2019-06" db="EMBL/GenBank/DDBJ databases">
        <title>New taxonomy in bacterial strain CC-CFT640, isolated from vineyard.</title>
        <authorList>
            <person name="Lin S.-Y."/>
            <person name="Tsai C.-F."/>
            <person name="Young C.-C."/>
        </authorList>
    </citation>
    <scope>NUCLEOTIDE SEQUENCE [LARGE SCALE GENOMIC DNA]</scope>
    <source>
        <strain evidence="1 2">CC-CFT640</strain>
    </source>
</reference>
<dbReference type="RefSeq" id="WP_147847881.1">
    <property type="nucleotide sequence ID" value="NZ_VDUZ01000016.1"/>
</dbReference>
<dbReference type="PANTHER" id="PTHR34817:SF2">
    <property type="entry name" value="NUCLEOTIDYLTRANSFERASE"/>
    <property type="match status" value="1"/>
</dbReference>
<dbReference type="EMBL" id="VDUZ01000016">
    <property type="protein sequence ID" value="TXL74838.1"/>
    <property type="molecule type" value="Genomic_DNA"/>
</dbReference>
<dbReference type="OrthoDB" id="9796845at2"/>
<dbReference type="GO" id="GO:0016740">
    <property type="term" value="F:transferase activity"/>
    <property type="evidence" value="ECO:0007669"/>
    <property type="project" value="UniProtKB-KW"/>
</dbReference>
<keyword evidence="2" id="KW-1185">Reference proteome</keyword>
<evidence type="ECO:0000313" key="1">
    <source>
        <dbReference type="EMBL" id="TXL74838.1"/>
    </source>
</evidence>
<dbReference type="Proteomes" id="UP000321638">
    <property type="component" value="Unassembled WGS sequence"/>
</dbReference>
<name>A0A5C8PM58_9HYPH</name>
<sequence>MPIDPDVIPPRILARIAAALEDIETTHAVAILFAVESGSRAWGFHSPDSDFDVRFVYAHRRDWYLSVQPARDVIEQPIIEGLDVSGWDIRKALALACRFNPVLPEWLRSPVVYRWAVDLVGPLQHFVGLRPGPVAARRHYLGLARRQFLGDIDGRDSVRLKKYFYSIRPAVALRWLHQQPDDALPMDLPGLRAGARLDPEVSQAIDHLLALKAQAHELGTGPRVPCLDDFIRAEIDAAERWLATQPAADRPDLAAADAALRAIVGNAEAMIAGRGA</sequence>
<dbReference type="PANTHER" id="PTHR34817">
    <property type="entry name" value="NUCLEOTIDYLTRANSFERASE"/>
    <property type="match status" value="1"/>
</dbReference>
<evidence type="ECO:0000313" key="2">
    <source>
        <dbReference type="Proteomes" id="UP000321638"/>
    </source>
</evidence>
<dbReference type="Pfam" id="PF10127">
    <property type="entry name" value="RlaP"/>
    <property type="match status" value="1"/>
</dbReference>
<proteinExistence type="predicted"/>
<dbReference type="AlphaFoldDB" id="A0A5C8PM58"/>